<evidence type="ECO:0000313" key="1">
    <source>
        <dbReference type="EMBL" id="KAL0967695.1"/>
    </source>
</evidence>
<gene>
    <name evidence="1" type="ORF">UPYG_G00255690</name>
</gene>
<dbReference type="AlphaFoldDB" id="A0ABD0W8R7"/>
<dbReference type="PANTHER" id="PTHR31025">
    <property type="entry name" value="SI:CH211-196P9.1-RELATED"/>
    <property type="match status" value="1"/>
</dbReference>
<evidence type="ECO:0000313" key="2">
    <source>
        <dbReference type="Proteomes" id="UP001557470"/>
    </source>
</evidence>
<name>A0ABD0W8R7_UMBPY</name>
<dbReference type="PANTHER" id="PTHR31025:SF27">
    <property type="entry name" value="SI:CH211-193K19.2-RELATED"/>
    <property type="match status" value="1"/>
</dbReference>
<comment type="caution">
    <text evidence="1">The sequence shown here is derived from an EMBL/GenBank/DDBJ whole genome shotgun (WGS) entry which is preliminary data.</text>
</comment>
<sequence>METTFSLRRKEIVQDQPLVSTIKQRWPGLFFEEEVCAEFFRINRIDLKTTFLTSLDNHTQGLLKMYRAKARQGRWNNLDELLEKLDAQTTDLTTYRRSAVLRGLPLYLREPASISKTIKDTEALGPHTKAMKMGILEVTDSSTNSGPYSTVVNVAVVLEEEVVMDNLGDFTNALMMLFGLLYAVNMEYPKDLRYTFEAIQKIIFNLGKECTARIHSLKNKLLKV</sequence>
<accession>A0ABD0W8R7</accession>
<proteinExistence type="predicted"/>
<protein>
    <submittedName>
        <fullName evidence="1">Uncharacterized protein</fullName>
    </submittedName>
</protein>
<dbReference type="Proteomes" id="UP001557470">
    <property type="component" value="Unassembled WGS sequence"/>
</dbReference>
<organism evidence="1 2">
    <name type="scientific">Umbra pygmaea</name>
    <name type="common">Eastern mudminnow</name>
    <dbReference type="NCBI Taxonomy" id="75934"/>
    <lineage>
        <taxon>Eukaryota</taxon>
        <taxon>Metazoa</taxon>
        <taxon>Chordata</taxon>
        <taxon>Craniata</taxon>
        <taxon>Vertebrata</taxon>
        <taxon>Euteleostomi</taxon>
        <taxon>Actinopterygii</taxon>
        <taxon>Neopterygii</taxon>
        <taxon>Teleostei</taxon>
        <taxon>Protacanthopterygii</taxon>
        <taxon>Esociformes</taxon>
        <taxon>Umbridae</taxon>
        <taxon>Umbra</taxon>
    </lineage>
</organism>
<keyword evidence="2" id="KW-1185">Reference proteome</keyword>
<reference evidence="1 2" key="1">
    <citation type="submission" date="2024-06" db="EMBL/GenBank/DDBJ databases">
        <authorList>
            <person name="Pan Q."/>
            <person name="Wen M."/>
            <person name="Jouanno E."/>
            <person name="Zahm M."/>
            <person name="Klopp C."/>
            <person name="Cabau C."/>
            <person name="Louis A."/>
            <person name="Berthelot C."/>
            <person name="Parey E."/>
            <person name="Roest Crollius H."/>
            <person name="Montfort J."/>
            <person name="Robinson-Rechavi M."/>
            <person name="Bouchez O."/>
            <person name="Lampietro C."/>
            <person name="Lopez Roques C."/>
            <person name="Donnadieu C."/>
            <person name="Postlethwait J."/>
            <person name="Bobe J."/>
            <person name="Verreycken H."/>
            <person name="Guiguen Y."/>
        </authorList>
    </citation>
    <scope>NUCLEOTIDE SEQUENCE [LARGE SCALE GENOMIC DNA]</scope>
    <source>
        <strain evidence="1">Up_M1</strain>
        <tissue evidence="1">Testis</tissue>
    </source>
</reference>
<dbReference type="EMBL" id="JAGEUA010000008">
    <property type="protein sequence ID" value="KAL0967695.1"/>
    <property type="molecule type" value="Genomic_DNA"/>
</dbReference>